<evidence type="ECO:0000313" key="1">
    <source>
        <dbReference type="EMBL" id="GIH17995.1"/>
    </source>
</evidence>
<comment type="caution">
    <text evidence="1">The sequence shown here is derived from an EMBL/GenBank/DDBJ whole genome shotgun (WGS) entry which is preliminary data.</text>
</comment>
<name>A0A8J3VTA5_9ACTN</name>
<sequence>MAAGPSVIYRSRRRRRRRQLRRALLAAAVAGSLVALGGGWLVVRGWEARGHLISAAGLASDLSEQVLAGETGQARRTLTALQDQAAGAHDITTGPAWWTASRTPYAGRDITAVRAIAASVDDLAARAFPALVQLNPSALVPTAGHLDLAALSTAAPKLAAADTVVQQVRTRLDGIPATGLLPPIRNAVNTLRSQIDRLSGLTSAGHRGTALLPALLGADGPRTYLLLLQNLAESRSTGGIFGAYAVVQADHGQLTMANRGAGGDLQQFAEPVLPLDAATRALYTDRIGTFPADVNLTPDFPTAAQTFREMYRQRNGVTVDGVLATDPVALSYLLRAIGPVTMPGQPTLEAGTVVRTLLSQPYRDIESDSDRHGYFASSVLAIFDAVMHRQSDPRAVLTALDQATTERRILFWSARADERDALAGTGLSGVLPEQETVPTVGVFLNDGSGSKLDYYLTHSATLSVGSCRPDGRRELNLRLTLGSTAPSSGLTPAVLGLGLAGDPYTARVIVYLFSPVSGSLVSARLDGTPAPLGSGAQKKRQVGVISVDLPPGRSHVLDVNLLTPAVPANTAKLWLTPGVAPWTTHINSAPACAQ</sequence>
<dbReference type="Proteomes" id="UP000642748">
    <property type="component" value="Unassembled WGS sequence"/>
</dbReference>
<dbReference type="AlphaFoldDB" id="A0A8J3VTA5"/>
<evidence type="ECO:0000313" key="2">
    <source>
        <dbReference type="Proteomes" id="UP000642748"/>
    </source>
</evidence>
<proteinExistence type="predicted"/>
<accession>A0A8J3VTA5</accession>
<dbReference type="RefSeq" id="WP_203921517.1">
    <property type="nucleotide sequence ID" value="NZ_BONZ01000061.1"/>
</dbReference>
<gene>
    <name evidence="1" type="ORF">Raf01_61670</name>
</gene>
<dbReference type="EMBL" id="BONZ01000061">
    <property type="protein sequence ID" value="GIH17995.1"/>
    <property type="molecule type" value="Genomic_DNA"/>
</dbReference>
<organism evidence="1 2">
    <name type="scientific">Rugosimonospora africana</name>
    <dbReference type="NCBI Taxonomy" id="556532"/>
    <lineage>
        <taxon>Bacteria</taxon>
        <taxon>Bacillati</taxon>
        <taxon>Actinomycetota</taxon>
        <taxon>Actinomycetes</taxon>
        <taxon>Micromonosporales</taxon>
        <taxon>Micromonosporaceae</taxon>
        <taxon>Rugosimonospora</taxon>
    </lineage>
</organism>
<reference evidence="1" key="1">
    <citation type="submission" date="2021-01" db="EMBL/GenBank/DDBJ databases">
        <title>Whole genome shotgun sequence of Rugosimonospora africana NBRC 104875.</title>
        <authorList>
            <person name="Komaki H."/>
            <person name="Tamura T."/>
        </authorList>
    </citation>
    <scope>NUCLEOTIDE SEQUENCE</scope>
    <source>
        <strain evidence="1">NBRC 104875</strain>
    </source>
</reference>
<dbReference type="Pfam" id="PF13196">
    <property type="entry name" value="DUF4012"/>
    <property type="match status" value="1"/>
</dbReference>
<dbReference type="InterPro" id="IPR025101">
    <property type="entry name" value="DUF4012"/>
</dbReference>
<evidence type="ECO:0008006" key="3">
    <source>
        <dbReference type="Google" id="ProtNLM"/>
    </source>
</evidence>
<protein>
    <recommendedName>
        <fullName evidence="3">DUF4012 domain-containing protein</fullName>
    </recommendedName>
</protein>
<keyword evidence="2" id="KW-1185">Reference proteome</keyword>